<dbReference type="Pfam" id="PF25036">
    <property type="entry name" value="VPS13_VAB"/>
    <property type="match status" value="1"/>
</dbReference>
<evidence type="ECO:0000313" key="9">
    <source>
        <dbReference type="EMBL" id="CAF3332913.1"/>
    </source>
</evidence>
<feature type="coiled-coil region" evidence="4">
    <location>
        <begin position="98"/>
        <end position="138"/>
    </location>
</feature>
<evidence type="ECO:0000256" key="2">
    <source>
        <dbReference type="ARBA" id="ARBA00022448"/>
    </source>
</evidence>
<dbReference type="GO" id="GO:0006623">
    <property type="term" value="P:protein targeting to vacuole"/>
    <property type="evidence" value="ECO:0007669"/>
    <property type="project" value="TreeGrafter"/>
</dbReference>
<dbReference type="Pfam" id="PF25033">
    <property type="entry name" value="VPS13_M"/>
    <property type="match status" value="1"/>
</dbReference>
<dbReference type="Pfam" id="PF25037">
    <property type="entry name" value="VPS13_C"/>
    <property type="match status" value="1"/>
</dbReference>
<dbReference type="PANTHER" id="PTHR16166:SF93">
    <property type="entry name" value="INTERMEMBRANE LIPID TRANSFER PROTEIN VPS13"/>
    <property type="match status" value="1"/>
</dbReference>
<keyword evidence="3" id="KW-0445">Lipid transport</keyword>
<dbReference type="OrthoDB" id="428159at2759"/>
<evidence type="ECO:0000256" key="4">
    <source>
        <dbReference type="SAM" id="Coils"/>
    </source>
</evidence>
<dbReference type="InterPro" id="IPR009543">
    <property type="entry name" value="VPS13_VAB"/>
</dbReference>
<gene>
    <name evidence="9" type="ORF">TIS948_LOCUS21537</name>
</gene>
<feature type="domain" description="VPS13-like middle region" evidence="6">
    <location>
        <begin position="1057"/>
        <end position="1866"/>
    </location>
</feature>
<proteinExistence type="inferred from homology"/>
<reference evidence="9" key="1">
    <citation type="submission" date="2021-02" db="EMBL/GenBank/DDBJ databases">
        <authorList>
            <person name="Nowell W R."/>
        </authorList>
    </citation>
    <scope>NUCLEOTIDE SEQUENCE</scope>
</reference>
<evidence type="ECO:0000259" key="7">
    <source>
        <dbReference type="Pfam" id="PF25036"/>
    </source>
</evidence>
<dbReference type="Pfam" id="PF12624">
    <property type="entry name" value="VPS13_N"/>
    <property type="match status" value="1"/>
</dbReference>
<dbReference type="InterPro" id="IPR026847">
    <property type="entry name" value="VPS13"/>
</dbReference>
<dbReference type="GO" id="GO:0006869">
    <property type="term" value="P:lipid transport"/>
    <property type="evidence" value="ECO:0007669"/>
    <property type="project" value="UniProtKB-KW"/>
</dbReference>
<dbReference type="PANTHER" id="PTHR16166">
    <property type="entry name" value="VACUOLAR PROTEIN SORTING-ASSOCIATED PROTEIN VPS13"/>
    <property type="match status" value="1"/>
</dbReference>
<comment type="caution">
    <text evidence="9">The sequence shown here is derived from an EMBL/GenBank/DDBJ whole genome shotgun (WGS) entry which is preliminary data.</text>
</comment>
<dbReference type="InterPro" id="IPR056747">
    <property type="entry name" value="VPS13-like_M"/>
</dbReference>
<sequence length="3208" mass="367766">MVFEKLVVHLLEKYLSEYIENFDSKKLKIDVWSGNVVLENVYLKPNALADLDLPLTIIVGHLKKLTLQVPWKNLYTHPTKLTIDGLYLLVIPRIEISYNAKQAEKERHEAKMKEVDKIEQIQKDKEDQKNIKKVEKDNDTFSARLKLQIIQNLELSIHNIHLVYEDRTTKPNHPFAFGITLNYITFQTTNKEWKPTITKENSPVIHKLGELNALSIYWNTNIKSNSILQRNEIINNLQTKIAVDNEKAPQDMLYIFRPFNAKAKLIMTMKPRELNFQRPMFYIAIDLGQISLNLNRSQYLDIIDLLEFQDHISARLKYIKYRPKTFDTIRQKWIFAYNAIVDEKIRPRLECFKWKNIKTHLENCREYRFIYVQELTGKITNEQKQRAEVLEKKLDVFNLTYIRQRAQLEARKKKEEPKKFLKKFSNLWNKKSSQSDPELDLENLLSAEEKKKLYQSIGYEGEDTSTITYPKDYIDIDLAVRLVMLDFNIWSKIDDNDEASRVITRAALPNTEVVFKRRPATSSILIFASLSSFQVFGITTDLKQSELSNDSRPILIHPANRLSSSNNELNQPKLLQIELETNPLDKDSDYRIKVISQSLEIKYNAPTINKLVECFEQDTRHNLQGVKKAASATYTDVKHQSVSLMKNNVEKIKVLDIYIDLQSSYFLLPENGVYYEGCPAICLDMGHLILKQSINTDQKDKETMANYTKFQLELKNFQLLYANKNENWQDARQQESTHLHLIKPITLYINLYKCIFTDSINLPLWKISGQIPAINMRISDMRLFNIVKHMQSLPLPESKKQSKTNEAETWTRVPSIDITQLTLETIENMAHLKKLLPTVADESQEIVEKVQEQFAQFEANFKISQIEISLEEERENQSYPIFRISLVSICAQTCIKTFDIELEVSLHDFIIYHEQFITKDNQHLRFLAAQHEENQVDVKMNSKELVSIHILHTSPDNPLFKSPQYNGIENKVRIQLNKLIFTMHLEALLSIMKFQNNIMEKWPRATVEEQAEKTLEEHETVSTLSKFMKTNNISTATTLEMEANLEQFHIVIATIDTQMFEVYVHGINANVRHQSDQTLVNLVLTNFCIVDPHTDARFRKIISQQSGDKELFSASMVLFNYPKRYKKTLDDVDSSLKINFAKANIVLLYKHINQIMGFLDALDITKAALELASNQANHVYEQAQKLQKQAFKLRLDATFNAPNIIVPINAYADEALFLDLGKINLATNFIDDQNTSLVEQQQIKIENVLVTRVKLDKNNEVESGITLLDCANFKIVIDRLLDLEKIKSSAQISIAMQLDLIHFQLAKTDYLCAMKILAENFHDQTTTNVVLEQYSYRQDEQKREENALRNTAAIQKQNECKTDEIFEKIKIQAGLTKLAVTLYLGESKLIERYEKHDKKLALAYVEVDVLDVLVRQCSDSSFKVTASVKDIRFDDIREADKVGAVVHMIDRHFTVDPNAYMLNTSLEFKPENKTRSVAQQLLNAKLESLYICIKLDYLMILKEFFMSDLPIIDKNLQISNDNIQTRTISKQHQSSETSTASAIDTRIEIVVKNPEIILLEDQHNANSHCIVLNFALKMRVMNFGYDTKVFGSLNDLTIYTSNFAELKSSKVKYRILQPATVDLAVIMDLEQQKIDIRCSHILINIMPVAVRILIGVTNSLSKPPPTSKQEKFDTQNMFDPKAFNESDFWYLKEGLSGISAQEKSLVKQQKNVEKYLTEQFVLTLTTMEIKLDIGFGSVTKSVVAMCLSNSTVNVKNWSDEMTASLTMDIEAALYNEHTLAWEPLIEPILDENQMHLAPLSVMCSIKPILPIVDRVESSSSKKGKQEKIVLGLDAKQLIFIRTQQLLNITITKTGLELMANLSSLFNDIYNQRLPKNIDNNESMLTLMNLTGQPICIENLNGLEFTNNITWTSTIIQQSESIPLTASAERLSSVYRLSVIEKQTSEYRQEFSVQIDNNVKLISINRTWQRIYDIKPSTHLNFPIQLLCDTQIDQNRRRVTLSSIVKIYNNTTIPMFILDRDSTTGKSYYRIEINEYYSVPINLLYKTNNPSIFISTDENDQSGPKGDFFAFDWMKATTQEQKLKSKNGKIFHFIICKETKGAYSENTDQLDRMSYNIYIHSPIHLTNLLPIDIQCSMTNTTEHVHLTPSQLQHISSGGKNSILKFTIPSYNGITWTSDPVDVGIKKRNNSNEQIVTFHDVLASNKQDILRMCLYMTTLHEVQRLSLYAPYWIVNHTDLNLEFRIGNERVSIKNTENEYLVCPDKYKSDSSEKGQIRLYGVTQDDSVKNWSEKFSLDVIKSIGMASCKGANNKIYMICVDIQTSSFGLTKTIILSPAMVMTNKTSLPIEIVESLMGKEQDKWKIIEPDGVIPFWPQNSKDGLLLVRYAHNQKTSKPFSMNKKHQTLLYTNDQDRLVIFVEVMATDFDGVRVIFSDYKQGDAPVLLVNHTDDQLISFVQKDDEKTQHLVPNYSVYYTWADPLKAREIVVTCNNQSVIIELNPHQGVIGMNENIGTIFYAVFIDDVQTVLLFTYNKEIIESVYNLSTSSESICRRIQLGVPNVGLSLVNDITREELLYISLKKSKVLWVQVGKSRVKPLAYKIHTNLEELYKSHIQHIEINPTDQSLVHTKYQMPEYREVTFHENTAELINQKGERKLAKRKSLDGLWIEYTWSMKNAALYARINRIQIDNQLESTNFQSALYPILSKSADSDLIEKPFIELSIYESKALQSNIMHFQYCKLLIQEFALRVDQGLILAILIFLRQQKNAITPMIDMDQDLEHIHKSLQAIVKAQTDTSTNETRMFFDNIHLSPLKIHVSFSMHGSKPNEELFAEYPFVGFLLRTLNVAEVKDVILRLGFYERSFDRFTVTKLQNQVSAHYQNQFFKQIHVLVLGLDVLGNPLGIILGLAEGVESLFYEPYKGAIEGPLEFAEGMATGVLTLVGSTVGTAVGAVSRITSVLGKSLATLTFDDEYKDSRIRHRQPTANVVTDIAAGGKNVVMGFVHGVTGVVTKPVAGAARSGALGFVKGLGKGVIGLVAQPAGGIVDFASTSLDAVKRTATQEHIVRRVRYPRHVSHDGLVRPYIFHEAMGLYILNRLDNRRYTKTDTYIAHITCSDSPPSWLMATSKRILFVTEISIFGTYNIDWKMAYLDLQGMPVIMAEKQVIQILVKKSQGNSTFDTNRPSSKAIKYSNLKDACYFVDKVTNAMHSIGL</sequence>
<dbReference type="InterPro" id="IPR056748">
    <property type="entry name" value="VPS13-like_C"/>
</dbReference>
<evidence type="ECO:0000259" key="6">
    <source>
        <dbReference type="Pfam" id="PF25033"/>
    </source>
</evidence>
<evidence type="ECO:0000256" key="1">
    <source>
        <dbReference type="ARBA" id="ARBA00006545"/>
    </source>
</evidence>
<keyword evidence="2" id="KW-0813">Transport</keyword>
<dbReference type="GO" id="GO:0045053">
    <property type="term" value="P:protein retention in Golgi apparatus"/>
    <property type="evidence" value="ECO:0007669"/>
    <property type="project" value="TreeGrafter"/>
</dbReference>
<evidence type="ECO:0000313" key="10">
    <source>
        <dbReference type="Proteomes" id="UP000663825"/>
    </source>
</evidence>
<organism evidence="9 10">
    <name type="scientific">Rotaria socialis</name>
    <dbReference type="NCBI Taxonomy" id="392032"/>
    <lineage>
        <taxon>Eukaryota</taxon>
        <taxon>Metazoa</taxon>
        <taxon>Spiralia</taxon>
        <taxon>Gnathifera</taxon>
        <taxon>Rotifera</taxon>
        <taxon>Eurotatoria</taxon>
        <taxon>Bdelloidea</taxon>
        <taxon>Philodinida</taxon>
        <taxon>Philodinidae</taxon>
        <taxon>Rotaria</taxon>
    </lineage>
</organism>
<protein>
    <submittedName>
        <fullName evidence="9">Uncharacterized protein</fullName>
    </submittedName>
</protein>
<feature type="domain" description="Vacuolar protein sorting-associated protein 13 VPS13 adaptor binding" evidence="7">
    <location>
        <begin position="1947"/>
        <end position="2480"/>
    </location>
</feature>
<feature type="domain" description="Intermembrane lipid transfer protein VPS13-like C-terminal" evidence="8">
    <location>
        <begin position="3064"/>
        <end position="3171"/>
    </location>
</feature>
<dbReference type="Proteomes" id="UP000663825">
    <property type="component" value="Unassembled WGS sequence"/>
</dbReference>
<evidence type="ECO:0000259" key="8">
    <source>
        <dbReference type="Pfam" id="PF25037"/>
    </source>
</evidence>
<accession>A0A817UR55</accession>
<evidence type="ECO:0000259" key="5">
    <source>
        <dbReference type="Pfam" id="PF12624"/>
    </source>
</evidence>
<feature type="domain" description="Chorein N-terminal" evidence="5">
    <location>
        <begin position="2"/>
        <end position="821"/>
    </location>
</feature>
<keyword evidence="4" id="KW-0175">Coiled coil</keyword>
<dbReference type="InterPro" id="IPR026854">
    <property type="entry name" value="VPS13_N"/>
</dbReference>
<dbReference type="EMBL" id="CAJNXB010003732">
    <property type="protein sequence ID" value="CAF3332913.1"/>
    <property type="molecule type" value="Genomic_DNA"/>
</dbReference>
<evidence type="ECO:0000256" key="3">
    <source>
        <dbReference type="ARBA" id="ARBA00023055"/>
    </source>
</evidence>
<name>A0A817UR55_9BILA</name>
<comment type="similarity">
    <text evidence="1">Belongs to the VPS13 family.</text>
</comment>